<dbReference type="Proteomes" id="UP000789706">
    <property type="component" value="Unassembled WGS sequence"/>
</dbReference>
<organism evidence="1 2">
    <name type="scientific">Diversispora eburnea</name>
    <dbReference type="NCBI Taxonomy" id="1213867"/>
    <lineage>
        <taxon>Eukaryota</taxon>
        <taxon>Fungi</taxon>
        <taxon>Fungi incertae sedis</taxon>
        <taxon>Mucoromycota</taxon>
        <taxon>Glomeromycotina</taxon>
        <taxon>Glomeromycetes</taxon>
        <taxon>Diversisporales</taxon>
        <taxon>Diversisporaceae</taxon>
        <taxon>Diversispora</taxon>
    </lineage>
</organism>
<dbReference type="OrthoDB" id="2383317at2759"/>
<proteinExistence type="predicted"/>
<dbReference type="AlphaFoldDB" id="A0A9N9D2H2"/>
<reference evidence="1" key="1">
    <citation type="submission" date="2021-06" db="EMBL/GenBank/DDBJ databases">
        <authorList>
            <person name="Kallberg Y."/>
            <person name="Tangrot J."/>
            <person name="Rosling A."/>
        </authorList>
    </citation>
    <scope>NUCLEOTIDE SEQUENCE</scope>
    <source>
        <strain evidence="1">AZ414A</strain>
    </source>
</reference>
<sequence>SREEKASEEKQVIELFKFLNSLIKLSDRKTLSDKILHEVVTDFNNTIIEKLKLDRIGITLSFDVIDISGEHHKTDDIIAKTEEIITDIKELNLIILAIVTDSEIFKVSPEFKTTSTYALKIVAYFKNANNKYFIGQLRTIQKEIYGKYIQPMIPGDTQ</sequence>
<accession>A0A9N9D2H2</accession>
<protein>
    <submittedName>
        <fullName evidence="1">9213_t:CDS:1</fullName>
    </submittedName>
</protein>
<comment type="caution">
    <text evidence="1">The sequence shown here is derived from an EMBL/GenBank/DDBJ whole genome shotgun (WGS) entry which is preliminary data.</text>
</comment>
<feature type="non-terminal residue" evidence="1">
    <location>
        <position position="158"/>
    </location>
</feature>
<evidence type="ECO:0000313" key="2">
    <source>
        <dbReference type="Proteomes" id="UP000789706"/>
    </source>
</evidence>
<evidence type="ECO:0000313" key="1">
    <source>
        <dbReference type="EMBL" id="CAG8620831.1"/>
    </source>
</evidence>
<keyword evidence="2" id="KW-1185">Reference proteome</keyword>
<dbReference type="EMBL" id="CAJVPK010002932">
    <property type="protein sequence ID" value="CAG8620831.1"/>
    <property type="molecule type" value="Genomic_DNA"/>
</dbReference>
<gene>
    <name evidence="1" type="ORF">DEBURN_LOCUS10362</name>
</gene>
<name>A0A9N9D2H2_9GLOM</name>